<dbReference type="Proteomes" id="UP001163046">
    <property type="component" value="Unassembled WGS sequence"/>
</dbReference>
<gene>
    <name evidence="2" type="ORF">OS493_037121</name>
</gene>
<accession>A0A9W9YAB1</accession>
<dbReference type="EMBL" id="MU827844">
    <property type="protein sequence ID" value="KAJ7318894.1"/>
    <property type="molecule type" value="Genomic_DNA"/>
</dbReference>
<comment type="caution">
    <text evidence="2">The sequence shown here is derived from an EMBL/GenBank/DDBJ whole genome shotgun (WGS) entry which is preliminary data.</text>
</comment>
<proteinExistence type="predicted"/>
<keyword evidence="1" id="KW-1133">Transmembrane helix</keyword>
<feature type="transmembrane region" description="Helical" evidence="1">
    <location>
        <begin position="12"/>
        <end position="34"/>
    </location>
</feature>
<keyword evidence="1" id="KW-0812">Transmembrane</keyword>
<organism evidence="2 3">
    <name type="scientific">Desmophyllum pertusum</name>
    <dbReference type="NCBI Taxonomy" id="174260"/>
    <lineage>
        <taxon>Eukaryota</taxon>
        <taxon>Metazoa</taxon>
        <taxon>Cnidaria</taxon>
        <taxon>Anthozoa</taxon>
        <taxon>Hexacorallia</taxon>
        <taxon>Scleractinia</taxon>
        <taxon>Caryophylliina</taxon>
        <taxon>Caryophylliidae</taxon>
        <taxon>Desmophyllum</taxon>
    </lineage>
</organism>
<protein>
    <submittedName>
        <fullName evidence="2">Uncharacterized protein</fullName>
    </submittedName>
</protein>
<keyword evidence="1" id="KW-0472">Membrane</keyword>
<sequence length="139" mass="15845">MKEIYMYVKLKLTFIMKILLLVVLIGIVCLTPVVEILQQRSYLQTNNQEPEENSGELKKEIVLAICRALMLVNQMQGSLNDFEEVLILLKTCFVVVTKVSQLTGQRIGERLKSFLRNMVIRNQKSSPSALMQVTLVIGM</sequence>
<name>A0A9W9YAB1_9CNID</name>
<evidence type="ECO:0000256" key="1">
    <source>
        <dbReference type="SAM" id="Phobius"/>
    </source>
</evidence>
<evidence type="ECO:0000313" key="3">
    <source>
        <dbReference type="Proteomes" id="UP001163046"/>
    </source>
</evidence>
<keyword evidence="3" id="KW-1185">Reference proteome</keyword>
<dbReference type="AlphaFoldDB" id="A0A9W9YAB1"/>
<dbReference type="OrthoDB" id="5985967at2759"/>
<evidence type="ECO:0000313" key="2">
    <source>
        <dbReference type="EMBL" id="KAJ7318894.1"/>
    </source>
</evidence>
<reference evidence="2" key="1">
    <citation type="submission" date="2023-01" db="EMBL/GenBank/DDBJ databases">
        <title>Genome assembly of the deep-sea coral Lophelia pertusa.</title>
        <authorList>
            <person name="Herrera S."/>
            <person name="Cordes E."/>
        </authorList>
    </citation>
    <scope>NUCLEOTIDE SEQUENCE</scope>
    <source>
        <strain evidence="2">USNM1676648</strain>
        <tissue evidence="2">Polyp</tissue>
    </source>
</reference>